<comment type="caution">
    <text evidence="3">The sequence shown here is derived from an EMBL/GenBank/DDBJ whole genome shotgun (WGS) entry which is preliminary data.</text>
</comment>
<dbReference type="AlphaFoldDB" id="A0A9P5YG92"/>
<dbReference type="InterPro" id="IPR006598">
    <property type="entry name" value="CAP10"/>
</dbReference>
<dbReference type="OrthoDB" id="541052at2759"/>
<accession>A0A9P5YG92</accession>
<organism evidence="3 4">
    <name type="scientific">Collybia nuda</name>
    <dbReference type="NCBI Taxonomy" id="64659"/>
    <lineage>
        <taxon>Eukaryota</taxon>
        <taxon>Fungi</taxon>
        <taxon>Dikarya</taxon>
        <taxon>Basidiomycota</taxon>
        <taxon>Agaricomycotina</taxon>
        <taxon>Agaricomycetes</taxon>
        <taxon>Agaricomycetidae</taxon>
        <taxon>Agaricales</taxon>
        <taxon>Tricholomatineae</taxon>
        <taxon>Clitocybaceae</taxon>
        <taxon>Collybia</taxon>
    </lineage>
</organism>
<dbReference type="GO" id="GO:0016740">
    <property type="term" value="F:transferase activity"/>
    <property type="evidence" value="ECO:0007669"/>
    <property type="project" value="UniProtKB-KW"/>
</dbReference>
<reference evidence="3" key="1">
    <citation type="submission" date="2020-11" db="EMBL/GenBank/DDBJ databases">
        <authorList>
            <consortium name="DOE Joint Genome Institute"/>
            <person name="Ahrendt S."/>
            <person name="Riley R."/>
            <person name="Andreopoulos W."/>
            <person name="Labutti K."/>
            <person name="Pangilinan J."/>
            <person name="Ruiz-Duenas F.J."/>
            <person name="Barrasa J.M."/>
            <person name="Sanchez-Garcia M."/>
            <person name="Camarero S."/>
            <person name="Miyauchi S."/>
            <person name="Serrano A."/>
            <person name="Linde D."/>
            <person name="Babiker R."/>
            <person name="Drula E."/>
            <person name="Ayuso-Fernandez I."/>
            <person name="Pacheco R."/>
            <person name="Padilla G."/>
            <person name="Ferreira P."/>
            <person name="Barriuso J."/>
            <person name="Kellner H."/>
            <person name="Castanera R."/>
            <person name="Alfaro M."/>
            <person name="Ramirez L."/>
            <person name="Pisabarro A.G."/>
            <person name="Kuo A."/>
            <person name="Tritt A."/>
            <person name="Lipzen A."/>
            <person name="He G."/>
            <person name="Yan M."/>
            <person name="Ng V."/>
            <person name="Cullen D."/>
            <person name="Martin F."/>
            <person name="Rosso M.-N."/>
            <person name="Henrissat B."/>
            <person name="Hibbett D."/>
            <person name="Martinez A.T."/>
            <person name="Grigoriev I.V."/>
        </authorList>
    </citation>
    <scope>NUCLEOTIDE SEQUENCE</scope>
    <source>
        <strain evidence="3">CBS 247.69</strain>
    </source>
</reference>
<protein>
    <submittedName>
        <fullName evidence="3">Glycosyl transferase family 90-domain-containing protein</fullName>
    </submittedName>
</protein>
<gene>
    <name evidence="3" type="ORF">BDZ94DRAFT_783692</name>
</gene>
<keyword evidence="4" id="KW-1185">Reference proteome</keyword>
<name>A0A9P5YG92_9AGAR</name>
<feature type="domain" description="Glycosyl transferase CAP10" evidence="2">
    <location>
        <begin position="303"/>
        <end position="599"/>
    </location>
</feature>
<feature type="region of interest" description="Disordered" evidence="1">
    <location>
        <begin position="44"/>
        <end position="72"/>
    </location>
</feature>
<dbReference type="EMBL" id="MU150233">
    <property type="protein sequence ID" value="KAF9468387.1"/>
    <property type="molecule type" value="Genomic_DNA"/>
</dbReference>
<sequence length="610" mass="69731">MLLSRSRRALKLVLLVAAVAVFLSGFIKDALLLFAPQAPAHVTAPVPAPQTPSHTNGPRERPPKPPSPLVLGKHRYGNGGLLEVNEDGAHPIYELISRAEKDWNKKLEKASKSLHQAVVEYRRRYNREPPRGFDDWWSYVSKHNVQLPDEYDSIYHDLEPFWGIEPRDLLVIREELESKVDSYTIGRNSSSTISVVHYAFQAGKYDQLIKGSEKIIDLLRDVEEFLPPFRAVFSPHDGPNRLSDYGVKSALLQAASSQTSIERDSLPKINSVGWISACSPTSPARRKGVNLDMPPPRPSKKSFIYDHRLSMDPCLKPDHFHHHGQFLSHNSGPSPQHAMIPEFSSCSTAIHHNIRIPTPYGWVEDIYPRSDDPEWDDKIDERLLWRGSNTGIFHAQHIRWRRSHRIFLVEYTNELNGTVDLLLPSKSRKEKVGKPKRIRGAHINPAMMDIGFAGRPISCSSPTCELIEKKFPWRARQSVREAGNYKYVLDVDGNGWSGRFKRLITSNSVIFKSTIYPEWYMDRIAPWVHYVPVQLDLSDLHDALAFFRGDGNGDGAHEDLARNIANAGRQWSKTFWRREDLVAYFFRLILEYSRLMSLDRKAMSYSEKST</sequence>
<keyword evidence="3" id="KW-0808">Transferase</keyword>
<dbReference type="SMART" id="SM00672">
    <property type="entry name" value="CAP10"/>
    <property type="match status" value="1"/>
</dbReference>
<proteinExistence type="predicted"/>
<evidence type="ECO:0000313" key="4">
    <source>
        <dbReference type="Proteomes" id="UP000807353"/>
    </source>
</evidence>
<dbReference type="Proteomes" id="UP000807353">
    <property type="component" value="Unassembled WGS sequence"/>
</dbReference>
<evidence type="ECO:0000259" key="2">
    <source>
        <dbReference type="SMART" id="SM00672"/>
    </source>
</evidence>
<evidence type="ECO:0000313" key="3">
    <source>
        <dbReference type="EMBL" id="KAF9468387.1"/>
    </source>
</evidence>
<dbReference type="Pfam" id="PF05686">
    <property type="entry name" value="Glyco_transf_90"/>
    <property type="match status" value="1"/>
</dbReference>
<dbReference type="InterPro" id="IPR051091">
    <property type="entry name" value="O-Glucosyltr/Glycosyltrsf_90"/>
</dbReference>
<dbReference type="PANTHER" id="PTHR12203">
    <property type="entry name" value="KDEL LYS-ASP-GLU-LEU CONTAINING - RELATED"/>
    <property type="match status" value="1"/>
</dbReference>
<evidence type="ECO:0000256" key="1">
    <source>
        <dbReference type="SAM" id="MobiDB-lite"/>
    </source>
</evidence>
<dbReference type="PANTHER" id="PTHR12203:SF118">
    <property type="entry name" value="BETA-1,2-XYLOSYLTRANSFERASE 1"/>
    <property type="match status" value="1"/>
</dbReference>